<dbReference type="PROSITE" id="PS50994">
    <property type="entry name" value="INTEGRASE"/>
    <property type="match status" value="1"/>
</dbReference>
<dbReference type="InterPro" id="IPR041373">
    <property type="entry name" value="RT_RNaseH"/>
</dbReference>
<dbReference type="InterPro" id="IPR000477">
    <property type="entry name" value="RT_dom"/>
</dbReference>
<evidence type="ECO:0000259" key="19">
    <source>
        <dbReference type="PROSITE" id="PS51027"/>
    </source>
</evidence>
<evidence type="ECO:0000256" key="14">
    <source>
        <dbReference type="SAM" id="Coils"/>
    </source>
</evidence>
<dbReference type="GO" id="GO:0004519">
    <property type="term" value="F:endonuclease activity"/>
    <property type="evidence" value="ECO:0007669"/>
    <property type="project" value="UniProtKB-KW"/>
</dbReference>
<dbReference type="Pfam" id="PF17921">
    <property type="entry name" value="Integrase_H2C2"/>
    <property type="match status" value="1"/>
</dbReference>
<dbReference type="GO" id="GO:0008270">
    <property type="term" value="F:zinc ion binding"/>
    <property type="evidence" value="ECO:0007669"/>
    <property type="project" value="UniProtKB-KW"/>
</dbReference>
<evidence type="ECO:0000256" key="10">
    <source>
        <dbReference type="ARBA" id="ARBA00022918"/>
    </source>
</evidence>
<dbReference type="GO" id="GO:0006508">
    <property type="term" value="P:proteolysis"/>
    <property type="evidence" value="ECO:0007669"/>
    <property type="project" value="InterPro"/>
</dbReference>
<dbReference type="PROSITE" id="PS00141">
    <property type="entry name" value="ASP_PROTEASE"/>
    <property type="match status" value="1"/>
</dbReference>
<feature type="compositionally biased region" description="Basic and acidic residues" evidence="15">
    <location>
        <begin position="27"/>
        <end position="36"/>
    </location>
</feature>
<feature type="domain" description="Integrase catalytic" evidence="18">
    <location>
        <begin position="1463"/>
        <end position="1621"/>
    </location>
</feature>
<keyword evidence="12" id="KW-0862">Zinc</keyword>
<evidence type="ECO:0000256" key="1">
    <source>
        <dbReference type="ARBA" id="ARBA00012493"/>
    </source>
</evidence>
<accession>A0A016TSV2</accession>
<dbReference type="CDD" id="cd09274">
    <property type="entry name" value="RNase_HI_RT_Ty3"/>
    <property type="match status" value="1"/>
</dbReference>
<dbReference type="Gene3D" id="3.30.420.10">
    <property type="entry name" value="Ribonuclease H-like superfamily/Ribonuclease H"/>
    <property type="match status" value="1"/>
</dbReference>
<dbReference type="Pfam" id="PF00098">
    <property type="entry name" value="zf-CCHC"/>
    <property type="match status" value="1"/>
</dbReference>
<protein>
    <recommendedName>
        <fullName evidence="1">RNA-directed DNA polymerase</fullName>
        <ecNumber evidence="1">2.7.7.49</ecNumber>
    </recommendedName>
</protein>
<dbReference type="Proteomes" id="UP000024635">
    <property type="component" value="Unassembled WGS sequence"/>
</dbReference>
<evidence type="ECO:0000256" key="2">
    <source>
        <dbReference type="ARBA" id="ARBA00022679"/>
    </source>
</evidence>
<gene>
    <name evidence="20" type="primary">Acey_s0080.g1333</name>
    <name evidence="20" type="ORF">Y032_0080g1333</name>
</gene>
<dbReference type="FunFam" id="3.30.70.270:FF:000020">
    <property type="entry name" value="Transposon Tf2-6 polyprotein-like Protein"/>
    <property type="match status" value="1"/>
</dbReference>
<dbReference type="PROSITE" id="PS50158">
    <property type="entry name" value="ZF_CCHC"/>
    <property type="match status" value="1"/>
</dbReference>
<evidence type="ECO:0000256" key="15">
    <source>
        <dbReference type="SAM" id="MobiDB-lite"/>
    </source>
</evidence>
<evidence type="ECO:0000313" key="21">
    <source>
        <dbReference type="Proteomes" id="UP000024635"/>
    </source>
</evidence>
<dbReference type="SUPFAM" id="SSF53098">
    <property type="entry name" value="Ribonuclease H-like"/>
    <property type="match status" value="1"/>
</dbReference>
<dbReference type="InterPro" id="IPR001878">
    <property type="entry name" value="Znf_CCHC"/>
</dbReference>
<keyword evidence="12" id="KW-0863">Zinc-finger</keyword>
<evidence type="ECO:0000259" key="18">
    <source>
        <dbReference type="PROSITE" id="PS50994"/>
    </source>
</evidence>
<dbReference type="Gene3D" id="4.10.60.10">
    <property type="entry name" value="Zinc finger, CCHC-type"/>
    <property type="match status" value="1"/>
</dbReference>
<name>A0A016TSV2_9BILA</name>
<feature type="region of interest" description="Disordered" evidence="15">
    <location>
        <begin position="461"/>
        <end position="516"/>
    </location>
</feature>
<dbReference type="SMART" id="SM00343">
    <property type="entry name" value="ZnF_C2HC"/>
    <property type="match status" value="1"/>
</dbReference>
<dbReference type="Gene3D" id="3.10.20.370">
    <property type="match status" value="1"/>
</dbReference>
<evidence type="ECO:0000259" key="17">
    <source>
        <dbReference type="PROSITE" id="PS50878"/>
    </source>
</evidence>
<feature type="region of interest" description="Disordered" evidence="15">
    <location>
        <begin position="2177"/>
        <end position="2198"/>
    </location>
</feature>
<dbReference type="Pfam" id="PF00665">
    <property type="entry name" value="rve"/>
    <property type="match status" value="1"/>
</dbReference>
<feature type="region of interest" description="Disordered" evidence="15">
    <location>
        <begin position="242"/>
        <end position="270"/>
    </location>
</feature>
<feature type="region of interest" description="Disordered" evidence="15">
    <location>
        <begin position="546"/>
        <end position="568"/>
    </location>
</feature>
<feature type="DNA-binding region" description="Integrase-type" evidence="13">
    <location>
        <begin position="1690"/>
        <end position="1750"/>
    </location>
</feature>
<feature type="region of interest" description="Disordered" evidence="15">
    <location>
        <begin position="1"/>
        <end position="36"/>
    </location>
</feature>
<dbReference type="InterPro" id="IPR043502">
    <property type="entry name" value="DNA/RNA_pol_sf"/>
</dbReference>
<feature type="compositionally biased region" description="Polar residues" evidence="15">
    <location>
        <begin position="547"/>
        <end position="568"/>
    </location>
</feature>
<keyword evidence="9" id="KW-0229">DNA integration</keyword>
<dbReference type="GO" id="GO:0003964">
    <property type="term" value="F:RNA-directed DNA polymerase activity"/>
    <property type="evidence" value="ECO:0007669"/>
    <property type="project" value="UniProtKB-KW"/>
</dbReference>
<dbReference type="Gene3D" id="3.10.10.10">
    <property type="entry name" value="HIV Type 1 Reverse Transcriptase, subunit A, domain 1"/>
    <property type="match status" value="1"/>
</dbReference>
<dbReference type="Gene3D" id="3.30.70.270">
    <property type="match status" value="2"/>
</dbReference>
<dbReference type="OrthoDB" id="154058at2759"/>
<dbReference type="SUPFAM" id="SSF50630">
    <property type="entry name" value="Acid proteases"/>
    <property type="match status" value="1"/>
</dbReference>
<evidence type="ECO:0000259" key="16">
    <source>
        <dbReference type="PROSITE" id="PS50158"/>
    </source>
</evidence>
<keyword evidence="2" id="KW-0808">Transferase</keyword>
<dbReference type="Gene3D" id="1.10.340.70">
    <property type="match status" value="1"/>
</dbReference>
<dbReference type="GO" id="GO:0075523">
    <property type="term" value="P:viral translational frameshifting"/>
    <property type="evidence" value="ECO:0007669"/>
    <property type="project" value="UniProtKB-KW"/>
</dbReference>
<dbReference type="STRING" id="53326.A0A016TSV2"/>
<dbReference type="InterPro" id="IPR001969">
    <property type="entry name" value="Aspartic_peptidase_AS"/>
</dbReference>
<feature type="coiled-coil region" evidence="14">
    <location>
        <begin position="164"/>
        <end position="198"/>
    </location>
</feature>
<feature type="compositionally biased region" description="Basic and acidic residues" evidence="15">
    <location>
        <begin position="490"/>
        <end position="516"/>
    </location>
</feature>
<feature type="compositionally biased region" description="Polar residues" evidence="15">
    <location>
        <begin position="256"/>
        <end position="267"/>
    </location>
</feature>
<dbReference type="SUPFAM" id="SSF56672">
    <property type="entry name" value="DNA/RNA polymerases"/>
    <property type="match status" value="1"/>
</dbReference>
<sequence length="2198" mass="249047">MASPMNDEDELLRTPQDVDSQDELEREEVPTEERVSDNFDSSFGKLVNKVMSQIGSISVVCDRELAKTMRTDDPKRDSVVSTVAEQTVLVKEIVRVMLTDMRKLYKPQPGARITEILKRARINNADALAQRVKDHEAAKLMIATLSKSLRCEEEQVCEEVKRVVLALENEKKLSEKLKDELQREHFQLEILRKEVENLGHARTEAPSEAIPGTRRTASIHHGPISEGNWFQVSQPTTSMEFHHRSSRNMPIERSESNPGTGRSSDTGEPTAVEFSMGDYIRTMALPEVQPFSGKPNECFKRFLNSFEIKYPRGQWRDSSRVQLFQNFLRKSALTIFETLPKEVREGAFDDVVEAMKRRMRIDGNSERVRALAELRSLSIREGQPVSEFCLVLERLAYKAYPDVPQEVTSLQKAEILCRQLSNWNGSYCLAEALEVSSPNEAYETVKEVALRLERSLKTAEEYANAGSPRSTGRGVQRQQRFSKAKFPQGDIREERKPLRSTLDRDRATAEDRNTGKEQILHKGRRLEEGRRCYNCGAVGHLAKDCRVSSSQSRPTGTSKAKSGSGTEGYSSLVEKWTCAAGHDGTSTVSEFFGKKSLERIRILGMDAAALLDTGSQTTIVPLQLLKKAVKLNVNLDNYIERIPGPSVKIRDASGNEMKFLDTIRVAITLQGRLEFIAAYVGRGVDEVVILGTNALEIFNLGLQRIDMPTRSTHEQRRTGEGKVLARVKHRVFIPAGGIQNLTITCARATTGGSVLWSAHPQVSDGVCDPSKEGEVIIPVVNHTTEGVVFKKGQIVGEWENESWVKPKHIEPDRDMLDLKQPEKWKSREQRLAALLEKVQRNGQLPEEAVEIITAYNDVFAVTDAELTQTDLVVHDIDTGEHKPIKQKTRPVPLAARKEFKNIIKDLVDRGIIQKSSSEWASPVVLVKKKDGTLRLCIDYRELNKIIRQDSYPLPKIDTVLQCLKGKRFFSTMDLASGYWQIRLSEDAKRKSAFTTSEGLFEFTVLPFGLSTSPSVFQRMMDMVIKGLDLEDEVFVYIDDILIGTDTLERHYAVLKLVLEALRRANLRLKPQKCDFIQESVSFLGHYIDKEGVKTDKEKVRKIVEYPIPKNVAELRTFLGMASYYRKFIAGFSKMAKGLYNLISPKTKWTWTEEENKKFEALKTALVNAPVLAQPDISAAEKGDRPFIIYTDASGEGLGAVLCQEGDDKLLHPVFFASRGLSKAERNYHITDLEALAVMFALQKFHFFVYGLRTIVRTDHQPLTCLFKRTNVSARVLRWALEIQKYRLEIEYVAGKANAVADALSRSAVNLEGEDPTIPANDMVICEVKCEDSEWLKELRADEDFKQLIDDLEKHRDDKDVRLPRCSRKFRVADFLIDNGDLKMVLENTTVRVVPKSQRRAVFEEAHRGAMAGHLNGRKLNRRLRKVVFWEGMENDIVKWSKECSNCFLAKSREIQVPPLKPFTTHAPFELIGLDLVELGLTERGNRYALVVIDHFSKYAGAYPIPDKSARTVARTLFERWICEGCRWPKRIHSDQGPEFVNSVLSGICNITGIEQSVTKGYNPRENGMTERVIETFTKMLRKKTVIPADWDLLLPMVVFAYNSCPHDATGESPFYLLHAFDPNYPSKVIPQDKLSFNHFDVDDYKHELLAGIQLAQDCSRELNEKYKKRMKAAYDKRNNVDARKLPKTGDRVLLKLPRERANKNFPKLCEPWGGPYRVIETSDNSALISNINEKEEPIRIPFDALVVVPNEVEHVQLKSKTKRVKRRQAVSKSIYCRATVHGDGDTAPLGLFFCCPGKHEMRGSANYSFSCTVHDKRFKDVVQDAIETIGKIQFHSIYGLARLISIYEQEKNDERRRFLMLDPSYEFLTVSGAQKAFTFFKHCCDHVFRSLACHDGSVLSLPHDGGTGFPVEQLNDVNNEGVKYAKLHSWEDVAVATNPKKVLLILPDAFRTINSVFKARDDVEFSVYSKLSDVSATLQRTDARICVFIAPATDVTPPKKEWFRLASSLANAARNGMKIVAVAPPRGDDGYDQNRMETNEAIDLARKTASLMKQNLISLIPVIESVKEPSHGPAAHPRVSAADAYTAAVIKEYFNMLRDYIRAEVQLPELDTSSRTVRSRQYFKQRKEKKRAEEKVQGGRVVKQHRFNFRMTAPTPYAMLPQGIFTQWNPMMGMYPGQFGNTRARRGRGGSSRRPPHH</sequence>
<keyword evidence="8" id="KW-0378">Hydrolase</keyword>
<proteinExistence type="predicted"/>
<dbReference type="FunFam" id="3.10.20.370:FF:000001">
    <property type="entry name" value="Retrovirus-related Pol polyprotein from transposon 17.6-like protein"/>
    <property type="match status" value="1"/>
</dbReference>
<dbReference type="InterPro" id="IPR021109">
    <property type="entry name" value="Peptidase_aspartic_dom_sf"/>
</dbReference>
<dbReference type="SUPFAM" id="SSF57756">
    <property type="entry name" value="Retrovirus zinc finger-like domains"/>
    <property type="match status" value="1"/>
</dbReference>
<comment type="caution">
    <text evidence="20">The sequence shown here is derived from an EMBL/GenBank/DDBJ whole genome shotgun (WGS) entry which is preliminary data.</text>
</comment>
<dbReference type="InterPro" id="IPR050951">
    <property type="entry name" value="Retrovirus_Pol_polyprotein"/>
</dbReference>
<feature type="domain" description="CCHC-type" evidence="16">
    <location>
        <begin position="530"/>
        <end position="546"/>
    </location>
</feature>
<keyword evidence="11" id="KW-0238">DNA-binding</keyword>
<dbReference type="CDD" id="cd00303">
    <property type="entry name" value="retropepsin_like"/>
    <property type="match status" value="1"/>
</dbReference>
<dbReference type="Pfam" id="PF17917">
    <property type="entry name" value="RT_RNaseH"/>
    <property type="match status" value="1"/>
</dbReference>
<organism evidence="20 21">
    <name type="scientific">Ancylostoma ceylanicum</name>
    <dbReference type="NCBI Taxonomy" id="53326"/>
    <lineage>
        <taxon>Eukaryota</taxon>
        <taxon>Metazoa</taxon>
        <taxon>Ecdysozoa</taxon>
        <taxon>Nematoda</taxon>
        <taxon>Chromadorea</taxon>
        <taxon>Rhabditida</taxon>
        <taxon>Rhabditina</taxon>
        <taxon>Rhabditomorpha</taxon>
        <taxon>Strongyloidea</taxon>
        <taxon>Ancylostomatidae</taxon>
        <taxon>Ancylostomatinae</taxon>
        <taxon>Ancylostoma</taxon>
    </lineage>
</organism>
<keyword evidence="5" id="KW-0479">Metal-binding</keyword>
<dbReference type="PROSITE" id="PS50878">
    <property type="entry name" value="RT_POL"/>
    <property type="match status" value="1"/>
</dbReference>
<dbReference type="InterPro" id="IPR036397">
    <property type="entry name" value="RNaseH_sf"/>
</dbReference>
<evidence type="ECO:0000256" key="12">
    <source>
        <dbReference type="PROSITE-ProRule" id="PRU00047"/>
    </source>
</evidence>
<reference evidence="21" key="1">
    <citation type="journal article" date="2015" name="Nat. Genet.">
        <title>The genome and transcriptome of the zoonotic hookworm Ancylostoma ceylanicum identify infection-specific gene families.</title>
        <authorList>
            <person name="Schwarz E.M."/>
            <person name="Hu Y."/>
            <person name="Antoshechkin I."/>
            <person name="Miller M.M."/>
            <person name="Sternberg P.W."/>
            <person name="Aroian R.V."/>
        </authorList>
    </citation>
    <scope>NUCLEOTIDE SEQUENCE</scope>
    <source>
        <strain evidence="21">HY135</strain>
    </source>
</reference>
<keyword evidence="6" id="KW-0688">Ribosomal frameshifting</keyword>
<evidence type="ECO:0000313" key="20">
    <source>
        <dbReference type="EMBL" id="EYC05727.1"/>
    </source>
</evidence>
<feature type="compositionally biased region" description="Acidic residues" evidence="15">
    <location>
        <begin position="1"/>
        <end position="10"/>
    </location>
</feature>
<dbReference type="Pfam" id="PF00078">
    <property type="entry name" value="RVT_1"/>
    <property type="match status" value="1"/>
</dbReference>
<evidence type="ECO:0000256" key="3">
    <source>
        <dbReference type="ARBA" id="ARBA00022695"/>
    </source>
</evidence>
<dbReference type="GO" id="GO:0015074">
    <property type="term" value="P:DNA integration"/>
    <property type="evidence" value="ECO:0007669"/>
    <property type="project" value="UniProtKB-KW"/>
</dbReference>
<keyword evidence="4" id="KW-0540">Nuclease</keyword>
<keyword evidence="7" id="KW-0255">Endonuclease</keyword>
<keyword evidence="3" id="KW-0548">Nucleotidyltransferase</keyword>
<evidence type="ECO:0000256" key="11">
    <source>
        <dbReference type="ARBA" id="ARBA00023125"/>
    </source>
</evidence>
<evidence type="ECO:0000256" key="7">
    <source>
        <dbReference type="ARBA" id="ARBA00022759"/>
    </source>
</evidence>
<evidence type="ECO:0000256" key="13">
    <source>
        <dbReference type="PROSITE-ProRule" id="PRU00506"/>
    </source>
</evidence>
<dbReference type="GO" id="GO:0005737">
    <property type="term" value="C:cytoplasm"/>
    <property type="evidence" value="ECO:0007669"/>
    <property type="project" value="UniProtKB-ARBA"/>
</dbReference>
<dbReference type="InterPro" id="IPR036875">
    <property type="entry name" value="Znf_CCHC_sf"/>
</dbReference>
<dbReference type="EMBL" id="JARK01001416">
    <property type="protein sequence ID" value="EYC05727.1"/>
    <property type="molecule type" value="Genomic_DNA"/>
</dbReference>
<dbReference type="PROSITE" id="PS51027">
    <property type="entry name" value="INTEGRASE_DBD"/>
    <property type="match status" value="1"/>
</dbReference>
<evidence type="ECO:0000256" key="9">
    <source>
        <dbReference type="ARBA" id="ARBA00022908"/>
    </source>
</evidence>
<dbReference type="InterPro" id="IPR012337">
    <property type="entry name" value="RNaseH-like_sf"/>
</dbReference>
<dbReference type="InterPro" id="IPR001037">
    <property type="entry name" value="Integrase_C_retrovir"/>
</dbReference>
<evidence type="ECO:0000256" key="8">
    <source>
        <dbReference type="ARBA" id="ARBA00022801"/>
    </source>
</evidence>
<dbReference type="PANTHER" id="PTHR37984">
    <property type="entry name" value="PROTEIN CBG26694"/>
    <property type="match status" value="1"/>
</dbReference>
<keyword evidence="21" id="KW-1185">Reference proteome</keyword>
<dbReference type="InterPro" id="IPR043128">
    <property type="entry name" value="Rev_trsase/Diguanyl_cyclase"/>
</dbReference>
<dbReference type="CDD" id="cd01647">
    <property type="entry name" value="RT_LTR"/>
    <property type="match status" value="1"/>
</dbReference>
<dbReference type="GO" id="GO:0003677">
    <property type="term" value="F:DNA binding"/>
    <property type="evidence" value="ECO:0007669"/>
    <property type="project" value="UniProtKB-KW"/>
</dbReference>
<dbReference type="GO" id="GO:0042575">
    <property type="term" value="C:DNA polymerase complex"/>
    <property type="evidence" value="ECO:0007669"/>
    <property type="project" value="UniProtKB-ARBA"/>
</dbReference>
<feature type="domain" description="Integrase-type" evidence="19">
    <location>
        <begin position="1690"/>
        <end position="1750"/>
    </location>
</feature>
<dbReference type="EC" id="2.7.7.49" evidence="1"/>
<dbReference type="GO" id="GO:0019899">
    <property type="term" value="F:enzyme binding"/>
    <property type="evidence" value="ECO:0007669"/>
    <property type="project" value="UniProtKB-ARBA"/>
</dbReference>
<dbReference type="GO" id="GO:0004190">
    <property type="term" value="F:aspartic-type endopeptidase activity"/>
    <property type="evidence" value="ECO:0007669"/>
    <property type="project" value="InterPro"/>
</dbReference>
<evidence type="ECO:0000256" key="5">
    <source>
        <dbReference type="ARBA" id="ARBA00022723"/>
    </source>
</evidence>
<dbReference type="InterPro" id="IPR001584">
    <property type="entry name" value="Integrase_cat-core"/>
</dbReference>
<dbReference type="PANTHER" id="PTHR37984:SF5">
    <property type="entry name" value="PROTEIN NYNRIN-LIKE"/>
    <property type="match status" value="1"/>
</dbReference>
<evidence type="ECO:0000256" key="4">
    <source>
        <dbReference type="ARBA" id="ARBA00022722"/>
    </source>
</evidence>
<feature type="domain" description="Reverse transcriptase" evidence="17">
    <location>
        <begin position="907"/>
        <end position="1087"/>
    </location>
</feature>
<keyword evidence="14" id="KW-0175">Coiled coil</keyword>
<keyword evidence="10" id="KW-0695">RNA-directed DNA polymerase</keyword>
<dbReference type="InterPro" id="IPR041588">
    <property type="entry name" value="Integrase_H2C2"/>
</dbReference>
<evidence type="ECO:0000256" key="6">
    <source>
        <dbReference type="ARBA" id="ARBA00022758"/>
    </source>
</evidence>